<dbReference type="InterPro" id="IPR004875">
    <property type="entry name" value="DDE_SF_endonuclease_dom"/>
</dbReference>
<dbReference type="PANTHER" id="PTHR19303">
    <property type="entry name" value="TRANSPOSON"/>
    <property type="match status" value="1"/>
</dbReference>
<feature type="compositionally biased region" description="Basic and acidic residues" evidence="1">
    <location>
        <begin position="46"/>
        <end position="56"/>
    </location>
</feature>
<protein>
    <recommendedName>
        <fullName evidence="2">DDE-1 domain-containing protein</fullName>
    </recommendedName>
</protein>
<dbReference type="AlphaFoldDB" id="A0AAD5UXT9"/>
<feature type="region of interest" description="Disordered" evidence="1">
    <location>
        <begin position="633"/>
        <end position="655"/>
    </location>
</feature>
<evidence type="ECO:0000313" key="3">
    <source>
        <dbReference type="EMBL" id="KAJ3480681.1"/>
    </source>
</evidence>
<evidence type="ECO:0000259" key="2">
    <source>
        <dbReference type="Pfam" id="PF03184"/>
    </source>
</evidence>
<feature type="compositionally biased region" description="Acidic residues" evidence="1">
    <location>
        <begin position="636"/>
        <end position="645"/>
    </location>
</feature>
<dbReference type="EMBL" id="JANAWD010000361">
    <property type="protein sequence ID" value="KAJ3480681.1"/>
    <property type="molecule type" value="Genomic_DNA"/>
</dbReference>
<feature type="compositionally biased region" description="Polar residues" evidence="1">
    <location>
        <begin position="982"/>
        <end position="1000"/>
    </location>
</feature>
<feature type="compositionally biased region" description="Basic and acidic residues" evidence="1">
    <location>
        <begin position="132"/>
        <end position="142"/>
    </location>
</feature>
<dbReference type="Proteomes" id="UP001212997">
    <property type="component" value="Unassembled WGS sequence"/>
</dbReference>
<name>A0AAD5UXT9_9APHY</name>
<feature type="compositionally biased region" description="Polar residues" evidence="1">
    <location>
        <begin position="1026"/>
        <end position="1037"/>
    </location>
</feature>
<dbReference type="Pfam" id="PF03184">
    <property type="entry name" value="DDE_1"/>
    <property type="match status" value="2"/>
</dbReference>
<evidence type="ECO:0000313" key="4">
    <source>
        <dbReference type="Proteomes" id="UP001212997"/>
    </source>
</evidence>
<dbReference type="InterPro" id="IPR050863">
    <property type="entry name" value="CenT-Element_Derived"/>
</dbReference>
<reference evidence="3" key="1">
    <citation type="submission" date="2022-07" db="EMBL/GenBank/DDBJ databases">
        <title>Genome Sequence of Physisporinus lineatus.</title>
        <authorList>
            <person name="Buettner E."/>
        </authorList>
    </citation>
    <scope>NUCLEOTIDE SEQUENCE</scope>
    <source>
        <strain evidence="3">VT162</strain>
    </source>
</reference>
<feature type="region of interest" description="Disordered" evidence="1">
    <location>
        <begin position="115"/>
        <end position="142"/>
    </location>
</feature>
<dbReference type="GO" id="GO:0005634">
    <property type="term" value="C:nucleus"/>
    <property type="evidence" value="ECO:0007669"/>
    <property type="project" value="TreeGrafter"/>
</dbReference>
<organism evidence="3 4">
    <name type="scientific">Meripilus lineatus</name>
    <dbReference type="NCBI Taxonomy" id="2056292"/>
    <lineage>
        <taxon>Eukaryota</taxon>
        <taxon>Fungi</taxon>
        <taxon>Dikarya</taxon>
        <taxon>Basidiomycota</taxon>
        <taxon>Agaricomycotina</taxon>
        <taxon>Agaricomycetes</taxon>
        <taxon>Polyporales</taxon>
        <taxon>Meripilaceae</taxon>
        <taxon>Meripilus</taxon>
    </lineage>
</organism>
<proteinExistence type="predicted"/>
<comment type="caution">
    <text evidence="3">The sequence shown here is derived from an EMBL/GenBank/DDBJ whole genome shotgun (WGS) entry which is preliminary data.</text>
</comment>
<feature type="domain" description="DDE-1" evidence="2">
    <location>
        <begin position="226"/>
        <end position="386"/>
    </location>
</feature>
<feature type="compositionally biased region" description="Acidic residues" evidence="1">
    <location>
        <begin position="118"/>
        <end position="131"/>
    </location>
</feature>
<sequence>MPRADLVHSSNSQRRGAPYTNPPRRGRSNVSDDPPTTRAHRRTHKRLTEQERDRVKQMAAKYPRTSQQGLVEKLAQLNPPIYTKQSTISRILAESVPDLDRGEDGHADDVHDVREVEGVSEMEEVQEDSEGPQERRSRSVELVDQDSITRERERIARLVSPYALCDQWIFDTTVLAPFATPDVLIPTADRKALEAAQKLENLYDQQEGEEYPGSSWKSRYRLRVGFACSADGKETMPPIFVGHPEGSRFNQWRGEYKLALYAVNQNVEVTEAILNGFIKRIDAMMGWENRLIVMLIDASLASKISFEPQAIRIESIEPRLSPHVLPLHNGAIRCFQAHYRRLYYSRAIDIGEAGDPDIYRFDHVEAIKMAQTAWKEVSSDTLGTCWNLARFHKPCQVDVQPPRQVQKVEEDLEEVVSKLRSLHSIQGQVPHIDELVEDQGVDHIESLDHSGCESFGDDVMVRILHQKWNDEDHISSHDDGYVRSICHDLETASEALLDHELYARTIPRLRTLPTHLLRMDVHNSKIQRRHQLTIQQPDDRRRVRFSRILASHALRDQWTLDTIAFMPFALTHLPRPRDESDNNGKLMSVVGLACSADGKERLPLYFVSSDGAQDAIARSYRYSSVSALDLIKHNDDEGEEEEEGEGVTRVDRDCDSSRANKMAKTTLNELLKQLDLKMHWQNRDVVLLINSSLIPAISYEPRRIQLEPVDALSNPRALPLRNGAIRCFKANYRKLYYSRAMDLSEAGYEHIFDTNLLRAIKMAEAAWKTVSDDTLADCWKLAQSQTPSQQLVQVRNAEEDLKKVVSDLMAWHGMTGDAPEVEDLVDHPDEERRPGAHAALIAVPENVEQVSDVTMVVPKPLQQQDAAADFTDNAQDAWKKCKALEDACVDLLRHDLCLEAVRNLRQLRAHFYKRAKRDSTWRSMEELWCEQSKGSLEWKLRALRGTYLSREGRTEMEKEVKNLREELVYFGGSLQDGETTEDTTPMQDSSTSQTPTSEQNVHPGGPITNPYHVAQAENGPSLVTNAAWSSRSKTLPQDGSIFGRMRPEHPQGHPTSSNPSAYGLPADQHTMYDPQPHNAWIPGSTQVAALSELSHPLYRY</sequence>
<gene>
    <name evidence="3" type="ORF">NLI96_g8178</name>
</gene>
<evidence type="ECO:0000256" key="1">
    <source>
        <dbReference type="SAM" id="MobiDB-lite"/>
    </source>
</evidence>
<feature type="region of interest" description="Disordered" evidence="1">
    <location>
        <begin position="1"/>
        <end position="67"/>
    </location>
</feature>
<feature type="region of interest" description="Disordered" evidence="1">
    <location>
        <begin position="1026"/>
        <end position="1058"/>
    </location>
</feature>
<dbReference type="GO" id="GO:0003677">
    <property type="term" value="F:DNA binding"/>
    <property type="evidence" value="ECO:0007669"/>
    <property type="project" value="TreeGrafter"/>
</dbReference>
<feature type="region of interest" description="Disordered" evidence="1">
    <location>
        <begin position="971"/>
        <end position="1011"/>
    </location>
</feature>
<dbReference type="PANTHER" id="PTHR19303:SF73">
    <property type="entry name" value="PROTEIN PDC2"/>
    <property type="match status" value="1"/>
</dbReference>
<feature type="domain" description="DDE-1" evidence="2">
    <location>
        <begin position="593"/>
        <end position="779"/>
    </location>
</feature>
<keyword evidence="4" id="KW-1185">Reference proteome</keyword>
<feature type="compositionally biased region" description="Basic and acidic residues" evidence="1">
    <location>
        <begin position="646"/>
        <end position="655"/>
    </location>
</feature>
<accession>A0AAD5UXT9</accession>